<name>T0QQ84_SAPDV</name>
<feature type="compositionally biased region" description="Basic and acidic residues" evidence="1">
    <location>
        <begin position="12"/>
        <end position="24"/>
    </location>
</feature>
<dbReference type="OMA" id="EAFVMSW"/>
<evidence type="ECO:0000313" key="3">
    <source>
        <dbReference type="Proteomes" id="UP000030762"/>
    </source>
</evidence>
<feature type="region of interest" description="Disordered" evidence="1">
    <location>
        <begin position="1"/>
        <end position="75"/>
    </location>
</feature>
<sequence>MGSRGAWTDDDAPLHDSFHQETSRRSKKAISMELVLDDDDDDNGNANEPRATVKTDDARPSALATPVVETSQENDGDAGYIHDLIREFFRVHNIQSALDAFELERPSPQQAPSHAATDGDLGVTTAGAPTRLEAFVMSWNQAEHGLVLAPTKKKAKTPVKKKKVLSIVTPETPLDVGGAAPETLDLGVPGCTPKPRLADLQSFGFDDVEEQPAPTTATPRSAAPVLQLKGLRDAKRVTLGDEGSTPKKEYIFYRETPPSFVTETEEAAREVMEKLSLDPEYDLRPEAPPRFVELASSDVSKYDIGKRVEGLGANRDVSGVITEKHGSKLCGSSGPGTILIDTSC</sequence>
<dbReference type="Proteomes" id="UP000030762">
    <property type="component" value="Unassembled WGS sequence"/>
</dbReference>
<dbReference type="RefSeq" id="XP_008610772.1">
    <property type="nucleotide sequence ID" value="XM_008612550.1"/>
</dbReference>
<keyword evidence="3" id="KW-1185">Reference proteome</keyword>
<dbReference type="eggNOG" id="ENOG502S1VK">
    <property type="taxonomic scope" value="Eukaryota"/>
</dbReference>
<accession>T0QQ84</accession>
<feature type="region of interest" description="Disordered" evidence="1">
    <location>
        <begin position="105"/>
        <end position="125"/>
    </location>
</feature>
<dbReference type="GeneID" id="19947475"/>
<gene>
    <name evidence="2" type="ORF">SDRG_06748</name>
</gene>
<evidence type="ECO:0000256" key="1">
    <source>
        <dbReference type="SAM" id="MobiDB-lite"/>
    </source>
</evidence>
<reference evidence="2 3" key="1">
    <citation type="submission" date="2012-04" db="EMBL/GenBank/DDBJ databases">
        <title>The Genome Sequence of Saprolegnia declina VS20.</title>
        <authorList>
            <consortium name="The Broad Institute Genome Sequencing Platform"/>
            <person name="Russ C."/>
            <person name="Nusbaum C."/>
            <person name="Tyler B."/>
            <person name="van West P."/>
            <person name="Dieguez-Uribeondo J."/>
            <person name="de Bruijn I."/>
            <person name="Tripathy S."/>
            <person name="Jiang R."/>
            <person name="Young S.K."/>
            <person name="Zeng Q."/>
            <person name="Gargeya S."/>
            <person name="Fitzgerald M."/>
            <person name="Haas B."/>
            <person name="Abouelleil A."/>
            <person name="Alvarado L."/>
            <person name="Arachchi H.M."/>
            <person name="Berlin A."/>
            <person name="Chapman S.B."/>
            <person name="Goldberg J."/>
            <person name="Griggs A."/>
            <person name="Gujja S."/>
            <person name="Hansen M."/>
            <person name="Howarth C."/>
            <person name="Imamovic A."/>
            <person name="Larimer J."/>
            <person name="McCowen C."/>
            <person name="Montmayeur A."/>
            <person name="Murphy C."/>
            <person name="Neiman D."/>
            <person name="Pearson M."/>
            <person name="Priest M."/>
            <person name="Roberts A."/>
            <person name="Saif S."/>
            <person name="Shea T."/>
            <person name="Sisk P."/>
            <person name="Sykes S."/>
            <person name="Wortman J."/>
            <person name="Nusbaum C."/>
            <person name="Birren B."/>
        </authorList>
    </citation>
    <scope>NUCLEOTIDE SEQUENCE [LARGE SCALE GENOMIC DNA]</scope>
    <source>
        <strain evidence="2 3">VS20</strain>
    </source>
</reference>
<dbReference type="InParanoid" id="T0QQ84"/>
<protein>
    <submittedName>
        <fullName evidence="2">Uncharacterized protein</fullName>
    </submittedName>
</protein>
<evidence type="ECO:0000313" key="2">
    <source>
        <dbReference type="EMBL" id="EQC36010.1"/>
    </source>
</evidence>
<dbReference type="OrthoDB" id="110429at2759"/>
<dbReference type="VEuPathDB" id="FungiDB:SDRG_06748"/>
<proteinExistence type="predicted"/>
<dbReference type="EMBL" id="JH767149">
    <property type="protein sequence ID" value="EQC36010.1"/>
    <property type="molecule type" value="Genomic_DNA"/>
</dbReference>
<organism evidence="2 3">
    <name type="scientific">Saprolegnia diclina (strain VS20)</name>
    <dbReference type="NCBI Taxonomy" id="1156394"/>
    <lineage>
        <taxon>Eukaryota</taxon>
        <taxon>Sar</taxon>
        <taxon>Stramenopiles</taxon>
        <taxon>Oomycota</taxon>
        <taxon>Saprolegniomycetes</taxon>
        <taxon>Saprolegniales</taxon>
        <taxon>Saprolegniaceae</taxon>
        <taxon>Saprolegnia</taxon>
    </lineage>
</organism>
<dbReference type="AlphaFoldDB" id="T0QQ84"/>